<dbReference type="RefSeq" id="WP_120772540.1">
    <property type="nucleotide sequence ID" value="NZ_CP032627.1"/>
</dbReference>
<proteinExistence type="predicted"/>
<feature type="transmembrane region" description="Helical" evidence="1">
    <location>
        <begin position="236"/>
        <end position="259"/>
    </location>
</feature>
<dbReference type="KEGG" id="lact:D7I46_08655"/>
<reference evidence="2 3" key="1">
    <citation type="submission" date="2018-09" db="EMBL/GenBank/DDBJ databases">
        <title>Genome sequencing of strain 1JSPR-7.</title>
        <authorList>
            <person name="Heo J."/>
            <person name="Kim S.-J."/>
            <person name="Kwon S.-W."/>
        </authorList>
    </citation>
    <scope>NUCLEOTIDE SEQUENCE [LARGE SCALE GENOMIC DNA]</scope>
    <source>
        <strain evidence="2 3">1JSPR-7</strain>
    </source>
</reference>
<evidence type="ECO:0000256" key="1">
    <source>
        <dbReference type="SAM" id="Phobius"/>
    </source>
</evidence>
<accession>A0A387BJQ0</accession>
<feature type="transmembrane region" description="Helical" evidence="1">
    <location>
        <begin position="143"/>
        <end position="164"/>
    </location>
</feature>
<gene>
    <name evidence="2" type="ORF">D7I46_08655</name>
</gene>
<name>A0A387BJQ0_9LACT</name>
<evidence type="ECO:0000313" key="3">
    <source>
        <dbReference type="Proteomes" id="UP000269374"/>
    </source>
</evidence>
<keyword evidence="3" id="KW-1185">Reference proteome</keyword>
<dbReference type="AlphaFoldDB" id="A0A387BJQ0"/>
<dbReference type="EMBL" id="CP032627">
    <property type="protein sequence ID" value="AYG01160.1"/>
    <property type="molecule type" value="Genomic_DNA"/>
</dbReference>
<feature type="transmembrane region" description="Helical" evidence="1">
    <location>
        <begin position="96"/>
        <end position="114"/>
    </location>
</feature>
<feature type="transmembrane region" description="Helical" evidence="1">
    <location>
        <begin position="279"/>
        <end position="299"/>
    </location>
</feature>
<organism evidence="2 3">
    <name type="scientific">Lactococcus allomyrinae</name>
    <dbReference type="NCBI Taxonomy" id="2419773"/>
    <lineage>
        <taxon>Bacteria</taxon>
        <taxon>Bacillati</taxon>
        <taxon>Bacillota</taxon>
        <taxon>Bacilli</taxon>
        <taxon>Lactobacillales</taxon>
        <taxon>Streptococcaceae</taxon>
        <taxon>Lactococcus</taxon>
    </lineage>
</organism>
<sequence>MNPTTIKDTLTYIAVSIVPILVLILTIMQYRLQKRQTELENISKIIQSNNSGDNYIDIDNSIHYHMQMEADYSEQNYLLKRKLENLEYLNKLFNKLSPIVLVFIYGLNLINYLLPFPKYPSSNALIDNLVKYLKFILLSMYKAVFPTITNFLWLILLLLITLMIRKFILKGLLQKIAGNIALAIIAFSYFKTISLVKEVKVTNLPEISAPSLVAQNQTTSITIQTTEIISSFSPEFIIIFSILSLIFLWTISSHLIDILFESFGETKDFKRLKFLFPRLVFYLFMIIIVFLITLGVKTIQ</sequence>
<keyword evidence="1" id="KW-1133">Transmembrane helix</keyword>
<evidence type="ECO:0000313" key="2">
    <source>
        <dbReference type="EMBL" id="AYG01160.1"/>
    </source>
</evidence>
<dbReference type="Proteomes" id="UP000269374">
    <property type="component" value="Chromosome"/>
</dbReference>
<feature type="transmembrane region" description="Helical" evidence="1">
    <location>
        <begin position="12"/>
        <end position="30"/>
    </location>
</feature>
<keyword evidence="1" id="KW-0812">Transmembrane</keyword>
<protein>
    <submittedName>
        <fullName evidence="2">Uncharacterized protein</fullName>
    </submittedName>
</protein>
<keyword evidence="1" id="KW-0472">Membrane</keyword>